<dbReference type="Proteomes" id="UP000317494">
    <property type="component" value="Unassembled WGS sequence"/>
</dbReference>
<proteinExistence type="predicted"/>
<evidence type="ECO:0000256" key="1">
    <source>
        <dbReference type="SAM" id="MobiDB-lite"/>
    </source>
</evidence>
<evidence type="ECO:0000313" key="4">
    <source>
        <dbReference type="Proteomes" id="UP000317494"/>
    </source>
</evidence>
<comment type="caution">
    <text evidence="3">The sequence shown here is derived from an EMBL/GenBank/DDBJ whole genome shotgun (WGS) entry which is preliminary data.</text>
</comment>
<accession>A0A507BIR8</accession>
<feature type="non-terminal residue" evidence="3">
    <location>
        <position position="1"/>
    </location>
</feature>
<keyword evidence="2" id="KW-0812">Transmembrane</keyword>
<sequence length="244" mass="26527">DVISSSSTDVTPFLATRNTISANRKTSKQSTMLHARTSITSRFITALVLLSVISLVLTAPVLNKNSANGSEQHTNPELPDTDARICPSDTWECILPTEEEFTRHYTDASVASYPGVSPHTQSCSLVPDSALDRDTLLMDCLLHLICFKFSRTVLPLVAGEQTEKKGTGFFMPQLARDEARARRNANDETSVSLEQRLGSVKPHSSTTHVGSQLKSLRQPSSLISGSQSGGFEYPANNRAPSTHP</sequence>
<evidence type="ECO:0000313" key="3">
    <source>
        <dbReference type="EMBL" id="TPX29987.1"/>
    </source>
</evidence>
<dbReference type="AlphaFoldDB" id="A0A507BIR8"/>
<reference evidence="3 4" key="1">
    <citation type="journal article" date="2019" name="Sci. Rep.">
        <title>Comparative genomics of chytrid fungi reveal insights into the obligate biotrophic and pathogenic lifestyle of Synchytrium endobioticum.</title>
        <authorList>
            <person name="van de Vossenberg B.T.L.H."/>
            <person name="Warris S."/>
            <person name="Nguyen H.D.T."/>
            <person name="van Gent-Pelzer M.P.E."/>
            <person name="Joly D.L."/>
            <person name="van de Geest H.C."/>
            <person name="Bonants P.J.M."/>
            <person name="Smith D.S."/>
            <person name="Levesque C.A."/>
            <person name="van der Lee T.A.J."/>
        </authorList>
    </citation>
    <scope>NUCLEOTIDE SEQUENCE [LARGE SCALE GENOMIC DNA]</scope>
    <source>
        <strain evidence="3 4">MB42</strain>
    </source>
</reference>
<keyword evidence="2" id="KW-0472">Membrane</keyword>
<feature type="region of interest" description="Disordered" evidence="1">
    <location>
        <begin position="196"/>
        <end position="244"/>
    </location>
</feature>
<keyword evidence="2" id="KW-1133">Transmembrane helix</keyword>
<evidence type="ECO:0000256" key="2">
    <source>
        <dbReference type="SAM" id="Phobius"/>
    </source>
</evidence>
<protein>
    <submittedName>
        <fullName evidence="3">Uncharacterized protein</fullName>
    </submittedName>
</protein>
<keyword evidence="4" id="KW-1185">Reference proteome</keyword>
<name>A0A507BIR8_9FUNG</name>
<dbReference type="VEuPathDB" id="FungiDB:SeMB42_g08021"/>
<gene>
    <name evidence="3" type="ORF">SeMB42_g08021</name>
</gene>
<feature type="transmembrane region" description="Helical" evidence="2">
    <location>
        <begin position="43"/>
        <end position="62"/>
    </location>
</feature>
<dbReference type="EMBL" id="QEAN01000765">
    <property type="protein sequence ID" value="TPX29987.1"/>
    <property type="molecule type" value="Genomic_DNA"/>
</dbReference>
<organism evidence="3 4">
    <name type="scientific">Synchytrium endobioticum</name>
    <dbReference type="NCBI Taxonomy" id="286115"/>
    <lineage>
        <taxon>Eukaryota</taxon>
        <taxon>Fungi</taxon>
        <taxon>Fungi incertae sedis</taxon>
        <taxon>Chytridiomycota</taxon>
        <taxon>Chytridiomycota incertae sedis</taxon>
        <taxon>Chytridiomycetes</taxon>
        <taxon>Synchytriales</taxon>
        <taxon>Synchytriaceae</taxon>
        <taxon>Synchytrium</taxon>
    </lineage>
</organism>
<feature type="compositionally biased region" description="Polar residues" evidence="1">
    <location>
        <begin position="202"/>
        <end position="226"/>
    </location>
</feature>